<reference evidence="1 2" key="1">
    <citation type="submission" date="2013-09" db="EMBL/GenBank/DDBJ databases">
        <title>High correlation between genotypes and phenotypes of environmental bacteria Comamonas testosteroni strains.</title>
        <authorList>
            <person name="Liu L."/>
            <person name="Zhu W."/>
            <person name="Xia X."/>
            <person name="Xu B."/>
            <person name="Luo M."/>
            <person name="Wang G."/>
        </authorList>
    </citation>
    <scope>NUCLEOTIDE SEQUENCE [LARGE SCALE GENOMIC DNA]</scope>
    <source>
        <strain evidence="1 2">JL14</strain>
    </source>
</reference>
<evidence type="ECO:0000313" key="2">
    <source>
        <dbReference type="Proteomes" id="UP000029567"/>
    </source>
</evidence>
<organism evidence="1 2">
    <name type="scientific">Comamonas thiooxydans</name>
    <dbReference type="NCBI Taxonomy" id="363952"/>
    <lineage>
        <taxon>Bacteria</taxon>
        <taxon>Pseudomonadati</taxon>
        <taxon>Pseudomonadota</taxon>
        <taxon>Betaproteobacteria</taxon>
        <taxon>Burkholderiales</taxon>
        <taxon>Comamonadaceae</taxon>
        <taxon>Comamonas</taxon>
    </lineage>
</organism>
<proteinExistence type="predicted"/>
<sequence>MLYTAENARGATVIDVDTGERFARVLEVSTSGGWIKVHDNPIRLDAQGRIAGRRIRFRSVYVIKGLELMPCLFHCYGRLHAG</sequence>
<protein>
    <submittedName>
        <fullName evidence="1">Uncharacterized protein</fullName>
    </submittedName>
</protein>
<dbReference type="Proteomes" id="UP000029567">
    <property type="component" value="Unassembled WGS sequence"/>
</dbReference>
<comment type="caution">
    <text evidence="1">The sequence shown here is derived from an EMBL/GenBank/DDBJ whole genome shotgun (WGS) entry which is preliminary data.</text>
</comment>
<accession>A0A0E3BFE6</accession>
<dbReference type="RefSeq" id="WP_034380272.1">
    <property type="nucleotide sequence ID" value="NZ_AWTN01000095.1"/>
</dbReference>
<evidence type="ECO:0000313" key="1">
    <source>
        <dbReference type="EMBL" id="KGG90830.1"/>
    </source>
</evidence>
<gene>
    <name evidence="1" type="ORF">P245_15300</name>
</gene>
<dbReference type="EMBL" id="AWTN01000095">
    <property type="protein sequence ID" value="KGG90830.1"/>
    <property type="molecule type" value="Genomic_DNA"/>
</dbReference>
<name>A0A0E3BFE6_9BURK</name>
<dbReference type="AlphaFoldDB" id="A0A0E3BFE6"/>